<accession>A0A918FPC9</accession>
<reference evidence="2" key="2">
    <citation type="submission" date="2020-09" db="EMBL/GenBank/DDBJ databases">
        <authorList>
            <person name="Sun Q."/>
            <person name="Ohkuma M."/>
        </authorList>
    </citation>
    <scope>NUCLEOTIDE SEQUENCE</scope>
    <source>
        <strain evidence="2">JCM 4346</strain>
    </source>
</reference>
<dbReference type="SUPFAM" id="SSF52091">
    <property type="entry name" value="SpoIIaa-like"/>
    <property type="match status" value="1"/>
</dbReference>
<proteinExistence type="predicted"/>
<sequence length="223" mass="23428">MPAGVEEPADFGVCFKQARDEGASVSGTIRDFAATGPDGCLVVVAGGLDLVTAPDVRRARRAAVGRHRRVIVGLDQVAFCDCAGVSALVAAARTARARGVGFRLRSVSHFLARFLRLTGPHGAFSIGPGPESGRGRGACLAKPGRGEQRYARLGVGSRRRISVPPPWGWRIFSVMSNRALGGASAVAGPDPRRGRSALCFRRRSWTVWLVRPGAGGGRAGAYP</sequence>
<dbReference type="Proteomes" id="UP000658320">
    <property type="component" value="Unassembled WGS sequence"/>
</dbReference>
<dbReference type="EMBL" id="BMSX01000047">
    <property type="protein sequence ID" value="GGR63782.1"/>
    <property type="molecule type" value="Genomic_DNA"/>
</dbReference>
<feature type="domain" description="STAS" evidence="1">
    <location>
        <begin position="41"/>
        <end position="119"/>
    </location>
</feature>
<reference evidence="2" key="1">
    <citation type="journal article" date="2014" name="Int. J. Syst. Evol. Microbiol.">
        <title>Complete genome sequence of Corynebacterium casei LMG S-19264T (=DSM 44701T), isolated from a smear-ripened cheese.</title>
        <authorList>
            <consortium name="US DOE Joint Genome Institute (JGI-PGF)"/>
            <person name="Walter F."/>
            <person name="Albersmeier A."/>
            <person name="Kalinowski J."/>
            <person name="Ruckert C."/>
        </authorList>
    </citation>
    <scope>NUCLEOTIDE SEQUENCE</scope>
    <source>
        <strain evidence="2">JCM 4346</strain>
    </source>
</reference>
<organism evidence="2 3">
    <name type="scientific">Streptomyces aurantiogriseus</name>
    <dbReference type="NCBI Taxonomy" id="66870"/>
    <lineage>
        <taxon>Bacteria</taxon>
        <taxon>Bacillati</taxon>
        <taxon>Actinomycetota</taxon>
        <taxon>Actinomycetes</taxon>
        <taxon>Kitasatosporales</taxon>
        <taxon>Streptomycetaceae</taxon>
        <taxon>Streptomyces</taxon>
    </lineage>
</organism>
<dbReference type="InterPro" id="IPR058548">
    <property type="entry name" value="MlaB-like_STAS"/>
</dbReference>
<comment type="caution">
    <text evidence="2">The sequence shown here is derived from an EMBL/GenBank/DDBJ whole genome shotgun (WGS) entry which is preliminary data.</text>
</comment>
<evidence type="ECO:0000259" key="1">
    <source>
        <dbReference type="PROSITE" id="PS50801"/>
    </source>
</evidence>
<evidence type="ECO:0000313" key="3">
    <source>
        <dbReference type="Proteomes" id="UP000658320"/>
    </source>
</evidence>
<gene>
    <name evidence="2" type="ORF">GCM10010251_95560</name>
</gene>
<dbReference type="InterPro" id="IPR036513">
    <property type="entry name" value="STAS_dom_sf"/>
</dbReference>
<dbReference type="CDD" id="cd07043">
    <property type="entry name" value="STAS_anti-anti-sigma_factors"/>
    <property type="match status" value="1"/>
</dbReference>
<protein>
    <recommendedName>
        <fullName evidence="1">STAS domain-containing protein</fullName>
    </recommendedName>
</protein>
<keyword evidence="3" id="KW-1185">Reference proteome</keyword>
<dbReference type="Gene3D" id="3.30.750.24">
    <property type="entry name" value="STAS domain"/>
    <property type="match status" value="1"/>
</dbReference>
<dbReference type="InterPro" id="IPR002645">
    <property type="entry name" value="STAS_dom"/>
</dbReference>
<name>A0A918FPC9_9ACTN</name>
<dbReference type="AlphaFoldDB" id="A0A918FPC9"/>
<dbReference type="PROSITE" id="PS50801">
    <property type="entry name" value="STAS"/>
    <property type="match status" value="1"/>
</dbReference>
<evidence type="ECO:0000313" key="2">
    <source>
        <dbReference type="EMBL" id="GGR63782.1"/>
    </source>
</evidence>
<dbReference type="Pfam" id="PF13466">
    <property type="entry name" value="STAS_2"/>
    <property type="match status" value="1"/>
</dbReference>